<proteinExistence type="predicted"/>
<dbReference type="RefSeq" id="WP_206713237.1">
    <property type="nucleotide sequence ID" value="NZ_CP071091.1"/>
</dbReference>
<protein>
    <recommendedName>
        <fullName evidence="4">B box-type domain-containing protein</fullName>
    </recommendedName>
</protein>
<evidence type="ECO:0000313" key="3">
    <source>
        <dbReference type="Proteomes" id="UP000663090"/>
    </source>
</evidence>
<organism evidence="2 3">
    <name type="scientific">Myxococcus landrumensis</name>
    <dbReference type="NCBI Taxonomy" id="2813577"/>
    <lineage>
        <taxon>Bacteria</taxon>
        <taxon>Pseudomonadati</taxon>
        <taxon>Myxococcota</taxon>
        <taxon>Myxococcia</taxon>
        <taxon>Myxococcales</taxon>
        <taxon>Cystobacterineae</taxon>
        <taxon>Myxococcaceae</taxon>
        <taxon>Myxococcus</taxon>
    </lineage>
</organism>
<keyword evidence="1" id="KW-0812">Transmembrane</keyword>
<evidence type="ECO:0000313" key="2">
    <source>
        <dbReference type="EMBL" id="QSQ11486.1"/>
    </source>
</evidence>
<feature type="transmembrane region" description="Helical" evidence="1">
    <location>
        <begin position="58"/>
        <end position="85"/>
    </location>
</feature>
<name>A0ABX7MYI0_9BACT</name>
<evidence type="ECO:0000256" key="1">
    <source>
        <dbReference type="SAM" id="Phobius"/>
    </source>
</evidence>
<gene>
    <name evidence="2" type="ORF">JY572_24110</name>
</gene>
<reference evidence="2 3" key="1">
    <citation type="submission" date="2021-02" db="EMBL/GenBank/DDBJ databases">
        <title>De Novo genome assembly of isolated myxobacteria.</title>
        <authorList>
            <person name="Stevens D.C."/>
        </authorList>
    </citation>
    <scope>NUCLEOTIDE SEQUENCE [LARGE SCALE GENOMIC DNA]</scope>
    <source>
        <strain evidence="2 3">SCHIC003</strain>
    </source>
</reference>
<feature type="transmembrane region" description="Helical" evidence="1">
    <location>
        <begin position="140"/>
        <end position="164"/>
    </location>
</feature>
<accession>A0ABX7MYI0</accession>
<evidence type="ECO:0008006" key="4">
    <source>
        <dbReference type="Google" id="ProtNLM"/>
    </source>
</evidence>
<keyword evidence="3" id="KW-1185">Reference proteome</keyword>
<keyword evidence="1" id="KW-1133">Transmembrane helix</keyword>
<keyword evidence="1" id="KW-0472">Membrane</keyword>
<sequence>MRQGLEARCASHAQATAVATCARCGGFLCGECLEVEDAAPYCEPCVAWRRKNDRVSGLSWAVMVLGGLAALMVVLLVPTVGYFLFGGDTGWNREVGFQVIVLLTLLLGLVSAPSLVLGFWEGRRIHQKKSPRGGQRLMRLGMWLGGSGLVVFLCEALFAVWTAWAVMSANLD</sequence>
<feature type="transmembrane region" description="Helical" evidence="1">
    <location>
        <begin position="97"/>
        <end position="120"/>
    </location>
</feature>
<dbReference type="Proteomes" id="UP000663090">
    <property type="component" value="Chromosome"/>
</dbReference>
<dbReference type="EMBL" id="CP071091">
    <property type="protein sequence ID" value="QSQ11486.1"/>
    <property type="molecule type" value="Genomic_DNA"/>
</dbReference>